<dbReference type="EMBL" id="UOFS01000026">
    <property type="protein sequence ID" value="VAW96355.1"/>
    <property type="molecule type" value="Genomic_DNA"/>
</dbReference>
<feature type="transmembrane region" description="Helical" evidence="1">
    <location>
        <begin position="227"/>
        <end position="247"/>
    </location>
</feature>
<proteinExistence type="predicted"/>
<reference evidence="2" key="1">
    <citation type="submission" date="2018-06" db="EMBL/GenBank/DDBJ databases">
        <authorList>
            <person name="Zhirakovskaya E."/>
        </authorList>
    </citation>
    <scope>NUCLEOTIDE SEQUENCE</scope>
</reference>
<keyword evidence="1" id="KW-0812">Transmembrane</keyword>
<dbReference type="AlphaFoldDB" id="A0A3B0ZS27"/>
<accession>A0A3B0ZS27</accession>
<evidence type="ECO:0000313" key="2">
    <source>
        <dbReference type="EMBL" id="VAW96355.1"/>
    </source>
</evidence>
<gene>
    <name evidence="2" type="ORF">MNBD_GAMMA22-1302</name>
</gene>
<name>A0A3B0ZS27_9ZZZZ</name>
<organism evidence="2">
    <name type="scientific">hydrothermal vent metagenome</name>
    <dbReference type="NCBI Taxonomy" id="652676"/>
    <lineage>
        <taxon>unclassified sequences</taxon>
        <taxon>metagenomes</taxon>
        <taxon>ecological metagenomes</taxon>
    </lineage>
</organism>
<keyword evidence="1" id="KW-1133">Transmembrane helix</keyword>
<feature type="transmembrane region" description="Helical" evidence="1">
    <location>
        <begin position="6"/>
        <end position="27"/>
    </location>
</feature>
<sequence length="255" mass="29519">MTLYAVLHRMFKWLLIVSSLLFVYGYFTKDILPNADYYDLSQLNEPIQTATNTEDFSVEVNDQTYIIKPKFDYTLEGVIVSYHDADAFIDISHHDKWKDFINLRDLCVVWGDNVSTGIYKNMDFSNDSWTCWASWPDRETGRIFSMTQLSNNHILSHQDDINGRLMQSKPGDHIRLSGYLAEYSNPSNGFNRGTSTNRNDTGNGACETIYLNEFEIIKQANPTIRQIYAISIWLLFISLMGYIVTFFKAPTMFKN</sequence>
<keyword evidence="1" id="KW-0472">Membrane</keyword>
<protein>
    <submittedName>
        <fullName evidence="2">Uncharacterized protein</fullName>
    </submittedName>
</protein>
<evidence type="ECO:0000256" key="1">
    <source>
        <dbReference type="SAM" id="Phobius"/>
    </source>
</evidence>